<accession>A0A8S4R932</accession>
<keyword evidence="2" id="KW-1185">Reference proteome</keyword>
<comment type="caution">
    <text evidence="1">The sequence shown here is derived from an EMBL/GenBank/DDBJ whole genome shotgun (WGS) entry which is preliminary data.</text>
</comment>
<proteinExistence type="predicted"/>
<dbReference type="AlphaFoldDB" id="A0A8S4R932"/>
<evidence type="ECO:0000313" key="2">
    <source>
        <dbReference type="Proteomes" id="UP000838756"/>
    </source>
</evidence>
<name>A0A8S4R932_9NEOP</name>
<evidence type="ECO:0000313" key="1">
    <source>
        <dbReference type="EMBL" id="CAH2231711.1"/>
    </source>
</evidence>
<reference evidence="1" key="1">
    <citation type="submission" date="2022-03" db="EMBL/GenBank/DDBJ databases">
        <authorList>
            <person name="Lindestad O."/>
        </authorList>
    </citation>
    <scope>NUCLEOTIDE SEQUENCE</scope>
</reference>
<dbReference type="Proteomes" id="UP000838756">
    <property type="component" value="Unassembled WGS sequence"/>
</dbReference>
<organism evidence="1 2">
    <name type="scientific">Pararge aegeria aegeria</name>
    <dbReference type="NCBI Taxonomy" id="348720"/>
    <lineage>
        <taxon>Eukaryota</taxon>
        <taxon>Metazoa</taxon>
        <taxon>Ecdysozoa</taxon>
        <taxon>Arthropoda</taxon>
        <taxon>Hexapoda</taxon>
        <taxon>Insecta</taxon>
        <taxon>Pterygota</taxon>
        <taxon>Neoptera</taxon>
        <taxon>Endopterygota</taxon>
        <taxon>Lepidoptera</taxon>
        <taxon>Glossata</taxon>
        <taxon>Ditrysia</taxon>
        <taxon>Papilionoidea</taxon>
        <taxon>Nymphalidae</taxon>
        <taxon>Satyrinae</taxon>
        <taxon>Satyrini</taxon>
        <taxon>Parargina</taxon>
        <taxon>Pararge</taxon>
    </lineage>
</organism>
<dbReference type="EMBL" id="CAKXAJ010024853">
    <property type="protein sequence ID" value="CAH2231711.1"/>
    <property type="molecule type" value="Genomic_DNA"/>
</dbReference>
<sequence length="89" mass="10056">MVAAIDYEQIIPLGDAAVVWALAREHAAAGVVRDLERVFWRRRERASRLQERQQPASPCVSNPASRIGNVKRFFRSQIVQAVAKVVMIK</sequence>
<protein>
    <submittedName>
        <fullName evidence="1">Jg14294 protein</fullName>
    </submittedName>
</protein>
<gene>
    <name evidence="1" type="primary">jg14294</name>
    <name evidence="1" type="ORF">PAEG_LOCUS10167</name>
</gene>